<protein>
    <submittedName>
        <fullName evidence="6">Class I SAM-dependent methyltransferase</fullName>
    </submittedName>
</protein>
<dbReference type="InterPro" id="IPR029063">
    <property type="entry name" value="SAM-dependent_MTases_sf"/>
</dbReference>
<evidence type="ECO:0000256" key="2">
    <source>
        <dbReference type="ARBA" id="ARBA00022603"/>
    </source>
</evidence>
<keyword evidence="3" id="KW-0808">Transferase</keyword>
<evidence type="ECO:0000256" key="3">
    <source>
        <dbReference type="ARBA" id="ARBA00022679"/>
    </source>
</evidence>
<proteinExistence type="inferred from homology"/>
<name>A0ABT0K0U0_9ACTN</name>
<evidence type="ECO:0000259" key="5">
    <source>
        <dbReference type="Pfam" id="PF08241"/>
    </source>
</evidence>
<evidence type="ECO:0000256" key="4">
    <source>
        <dbReference type="SAM" id="MobiDB-lite"/>
    </source>
</evidence>
<feature type="domain" description="Methyltransferase type 11" evidence="5">
    <location>
        <begin position="65"/>
        <end position="152"/>
    </location>
</feature>
<feature type="region of interest" description="Disordered" evidence="4">
    <location>
        <begin position="1"/>
        <end position="23"/>
    </location>
</feature>
<dbReference type="GO" id="GO:0032259">
    <property type="term" value="P:methylation"/>
    <property type="evidence" value="ECO:0007669"/>
    <property type="project" value="UniProtKB-KW"/>
</dbReference>
<dbReference type="EMBL" id="JALKFT010000016">
    <property type="protein sequence ID" value="MCK9877356.1"/>
    <property type="molecule type" value="Genomic_DNA"/>
</dbReference>
<organism evidence="6 7">
    <name type="scientific">Frankia umida</name>
    <dbReference type="NCBI Taxonomy" id="573489"/>
    <lineage>
        <taxon>Bacteria</taxon>
        <taxon>Bacillati</taxon>
        <taxon>Actinomycetota</taxon>
        <taxon>Actinomycetes</taxon>
        <taxon>Frankiales</taxon>
        <taxon>Frankiaceae</taxon>
        <taxon>Frankia</taxon>
    </lineage>
</organism>
<reference evidence="6 7" key="1">
    <citation type="submission" date="2022-04" db="EMBL/GenBank/DDBJ databases">
        <title>Genome diversity in the genus Frankia.</title>
        <authorList>
            <person name="Carlos-Shanley C."/>
            <person name="Hahn D."/>
        </authorList>
    </citation>
    <scope>NUCLEOTIDE SEQUENCE [LARGE SCALE GENOMIC DNA]</scope>
    <source>
        <strain evidence="6 7">Ag45/Mut15</strain>
    </source>
</reference>
<evidence type="ECO:0000256" key="1">
    <source>
        <dbReference type="ARBA" id="ARBA00008361"/>
    </source>
</evidence>
<keyword evidence="2 6" id="KW-0489">Methyltransferase</keyword>
<comment type="caution">
    <text evidence="6">The sequence shown here is derived from an EMBL/GenBank/DDBJ whole genome shotgun (WGS) entry which is preliminary data.</text>
</comment>
<dbReference type="InterPro" id="IPR051052">
    <property type="entry name" value="Diverse_substrate_MTase"/>
</dbReference>
<dbReference type="Gene3D" id="3.40.50.150">
    <property type="entry name" value="Vaccinia Virus protein VP39"/>
    <property type="match status" value="1"/>
</dbReference>
<dbReference type="Pfam" id="PF08241">
    <property type="entry name" value="Methyltransf_11"/>
    <property type="match status" value="1"/>
</dbReference>
<keyword evidence="7" id="KW-1185">Reference proteome</keyword>
<dbReference type="InterPro" id="IPR013216">
    <property type="entry name" value="Methyltransf_11"/>
</dbReference>
<dbReference type="PANTHER" id="PTHR44942:SF4">
    <property type="entry name" value="METHYLTRANSFERASE TYPE 11 DOMAIN-CONTAINING PROTEIN"/>
    <property type="match status" value="1"/>
</dbReference>
<dbReference type="Proteomes" id="UP001201873">
    <property type="component" value="Unassembled WGS sequence"/>
</dbReference>
<evidence type="ECO:0000313" key="7">
    <source>
        <dbReference type="Proteomes" id="UP001201873"/>
    </source>
</evidence>
<evidence type="ECO:0000313" key="6">
    <source>
        <dbReference type="EMBL" id="MCK9877356.1"/>
    </source>
</evidence>
<gene>
    <name evidence="6" type="ORF">MXD59_16530</name>
</gene>
<dbReference type="RefSeq" id="WP_248825612.1">
    <property type="nucleotide sequence ID" value="NZ_JALKFT010000016.1"/>
</dbReference>
<accession>A0ABT0K0U0</accession>
<dbReference type="GO" id="GO:0008168">
    <property type="term" value="F:methyltransferase activity"/>
    <property type="evidence" value="ECO:0007669"/>
    <property type="project" value="UniProtKB-KW"/>
</dbReference>
<dbReference type="CDD" id="cd02440">
    <property type="entry name" value="AdoMet_MTases"/>
    <property type="match status" value="1"/>
</dbReference>
<dbReference type="SUPFAM" id="SSF53335">
    <property type="entry name" value="S-adenosyl-L-methionine-dependent methyltransferases"/>
    <property type="match status" value="1"/>
</dbReference>
<comment type="similarity">
    <text evidence="1">Belongs to the methyltransferase superfamily.</text>
</comment>
<dbReference type="PANTHER" id="PTHR44942">
    <property type="entry name" value="METHYLTRANSF_11 DOMAIN-CONTAINING PROTEIN"/>
    <property type="match status" value="1"/>
</dbReference>
<sequence>MAELKREPDLVDAQTGVGHANEPHRARRVAQSFGVDAARYDRTRPSYPEALIARVVAASPGPRVVDVGCGTGIVARLLRAAGCQVLGVEVDARMAEFARRGGLEVEVAAFEDWEPAGRAFDAVVSGQSWHWVDPAKGAANAARALCPGGRLTVFWNAFAPPLEIAEAFASVYRHVAPDLPFSPWAAPTLDADASLAARAVDGMRAAGDFGDAEQWRFGWERTYSRDDWLDQVPTHGGHHQLPTAQLNQLLAGLGAAFDVFGGSITMPYVTLAVTAERTG</sequence>